<gene>
    <name evidence="2" type="ORF">U729_83</name>
</gene>
<accession>A0A0A7FZX3</accession>
<feature type="domain" description="Polymerase/histidinol phosphatase N-terminal" evidence="1">
    <location>
        <begin position="4"/>
        <end position="67"/>
    </location>
</feature>
<dbReference type="HOGENOM" id="CLU_067347_1_0_9"/>
<dbReference type="CDD" id="cd07438">
    <property type="entry name" value="PHP_HisPPase_AMP"/>
    <property type="match status" value="1"/>
</dbReference>
<dbReference type="AlphaFoldDB" id="A0A0A7FZX3"/>
<dbReference type="InterPro" id="IPR016195">
    <property type="entry name" value="Pol/histidinol_Pase-like"/>
</dbReference>
<dbReference type="PANTHER" id="PTHR42924">
    <property type="entry name" value="EXONUCLEASE"/>
    <property type="match status" value="1"/>
</dbReference>
<protein>
    <submittedName>
        <fullName evidence="2">PHP domain protein</fullName>
    </submittedName>
</protein>
<proteinExistence type="predicted"/>
<dbReference type="InterPro" id="IPR004013">
    <property type="entry name" value="PHP_dom"/>
</dbReference>
<sequence>MKYADLHIHSTFSDGNLTPEQILEEAKQKGVKCISITDHDSIDSQYIIKNNNSDVDIIPGIELSTEINDCEIHILGYFMDIEGENLIKTVESLKNARIDRVKSILNKLKNEGIYLNFEDIIQGNSSVGRAHIAHEIVKKGYEDNYKTAFSKYLIKGKRAYEKGKKLSYKEALKVIEDSNGIAVLAHPGKIYKSMEVEKIIRELKCYGLKGIEVYHPSHRKDQVNLFHNLSKKYKLLITGGSDLHYTGSKDIFIGSQGINENLLNKLLLCSKNRKK</sequence>
<dbReference type="GO" id="GO:0035312">
    <property type="term" value="F:5'-3' DNA exonuclease activity"/>
    <property type="evidence" value="ECO:0007669"/>
    <property type="project" value="TreeGrafter"/>
</dbReference>
<dbReference type="GO" id="GO:0004534">
    <property type="term" value="F:5'-3' RNA exonuclease activity"/>
    <property type="evidence" value="ECO:0007669"/>
    <property type="project" value="TreeGrafter"/>
</dbReference>
<dbReference type="eggNOG" id="COG0613">
    <property type="taxonomic scope" value="Bacteria"/>
</dbReference>
<dbReference type="Proteomes" id="UP000030635">
    <property type="component" value="Chromosome"/>
</dbReference>
<dbReference type="OrthoDB" id="9804333at2"/>
<dbReference type="Pfam" id="PF02811">
    <property type="entry name" value="PHP"/>
    <property type="match status" value="1"/>
</dbReference>
<dbReference type="Gene3D" id="3.20.20.140">
    <property type="entry name" value="Metal-dependent hydrolases"/>
    <property type="match status" value="1"/>
</dbReference>
<evidence type="ECO:0000313" key="3">
    <source>
        <dbReference type="Proteomes" id="UP000030635"/>
    </source>
</evidence>
<organism evidence="2 3">
    <name type="scientific">Clostridium baratii str. Sullivan</name>
    <dbReference type="NCBI Taxonomy" id="1415775"/>
    <lineage>
        <taxon>Bacteria</taxon>
        <taxon>Bacillati</taxon>
        <taxon>Bacillota</taxon>
        <taxon>Clostridia</taxon>
        <taxon>Eubacteriales</taxon>
        <taxon>Clostridiaceae</taxon>
        <taxon>Clostridium</taxon>
    </lineage>
</organism>
<dbReference type="InterPro" id="IPR052018">
    <property type="entry name" value="PHP_domain"/>
</dbReference>
<reference evidence="2 3" key="1">
    <citation type="journal article" date="2015" name="Infect. Genet. Evol.">
        <title>Genomic sequences of six botulinum neurotoxin-producing strains representing three clostridial species illustrate the mobility and diversity of botulinum neurotoxin genes.</title>
        <authorList>
            <person name="Smith T.J."/>
            <person name="Hill K.K."/>
            <person name="Xie G."/>
            <person name="Foley B.T."/>
            <person name="Williamson C.H."/>
            <person name="Foster J.T."/>
            <person name="Johnson S.L."/>
            <person name="Chertkov O."/>
            <person name="Teshima H."/>
            <person name="Gibbons H.S."/>
            <person name="Johnsky L.A."/>
            <person name="Karavis M.A."/>
            <person name="Smith L.A."/>
        </authorList>
    </citation>
    <scope>NUCLEOTIDE SEQUENCE [LARGE SCALE GENOMIC DNA]</scope>
    <source>
        <strain evidence="2">Sullivan</strain>
    </source>
</reference>
<evidence type="ECO:0000259" key="1">
    <source>
        <dbReference type="SMART" id="SM00481"/>
    </source>
</evidence>
<dbReference type="SMART" id="SM00481">
    <property type="entry name" value="POLIIIAc"/>
    <property type="match status" value="1"/>
</dbReference>
<dbReference type="InterPro" id="IPR003141">
    <property type="entry name" value="Pol/His_phosphatase_N"/>
</dbReference>
<keyword evidence="3" id="KW-1185">Reference proteome</keyword>
<dbReference type="STRING" id="1561.NPD11_2897"/>
<evidence type="ECO:0000313" key="2">
    <source>
        <dbReference type="EMBL" id="AIY84361.1"/>
    </source>
</evidence>
<name>A0A0A7FZX3_9CLOT</name>
<dbReference type="PANTHER" id="PTHR42924:SF3">
    <property type="entry name" value="POLYMERASE_HISTIDINOL PHOSPHATASE N-TERMINAL DOMAIN-CONTAINING PROTEIN"/>
    <property type="match status" value="1"/>
</dbReference>
<dbReference type="RefSeq" id="WP_039310650.1">
    <property type="nucleotide sequence ID" value="NZ_CP006905.1"/>
</dbReference>
<dbReference type="KEGG" id="cbv:U729_83"/>
<dbReference type="Gene3D" id="1.10.150.650">
    <property type="match status" value="1"/>
</dbReference>
<dbReference type="EMBL" id="CP006905">
    <property type="protein sequence ID" value="AIY84361.1"/>
    <property type="molecule type" value="Genomic_DNA"/>
</dbReference>
<dbReference type="SUPFAM" id="SSF89550">
    <property type="entry name" value="PHP domain-like"/>
    <property type="match status" value="1"/>
</dbReference>